<feature type="transmembrane region" description="Helical" evidence="7">
    <location>
        <begin position="388"/>
        <end position="407"/>
    </location>
</feature>
<evidence type="ECO:0000256" key="6">
    <source>
        <dbReference type="ARBA" id="ARBA00023136"/>
    </source>
</evidence>
<comment type="function">
    <text evidence="7">Involved in the lipid remodeling steps of GPI-anchor maturation.</text>
</comment>
<evidence type="ECO:0000256" key="2">
    <source>
        <dbReference type="ARBA" id="ARBA00022502"/>
    </source>
</evidence>
<keyword evidence="2 7" id="KW-0337">GPI-anchor biosynthesis</keyword>
<feature type="transmembrane region" description="Helical" evidence="7">
    <location>
        <begin position="419"/>
        <end position="436"/>
    </location>
</feature>
<feature type="region of interest" description="Disordered" evidence="8">
    <location>
        <begin position="79"/>
        <end position="168"/>
    </location>
</feature>
<feature type="signal peptide" evidence="7">
    <location>
        <begin position="1"/>
        <end position="20"/>
    </location>
</feature>
<evidence type="ECO:0000313" key="10">
    <source>
        <dbReference type="Proteomes" id="UP000002630"/>
    </source>
</evidence>
<dbReference type="STRING" id="2880.D8LDA6"/>
<dbReference type="GO" id="GO:0006506">
    <property type="term" value="P:GPI anchor biosynthetic process"/>
    <property type="evidence" value="ECO:0007669"/>
    <property type="project" value="UniProtKB-KW"/>
</dbReference>
<feature type="compositionally biased region" description="Gly residues" evidence="8">
    <location>
        <begin position="145"/>
        <end position="154"/>
    </location>
</feature>
<organism evidence="9 10">
    <name type="scientific">Ectocarpus siliculosus</name>
    <name type="common">Brown alga</name>
    <name type="synonym">Conferva siliculosa</name>
    <dbReference type="NCBI Taxonomy" id="2880"/>
    <lineage>
        <taxon>Eukaryota</taxon>
        <taxon>Sar</taxon>
        <taxon>Stramenopiles</taxon>
        <taxon>Ochrophyta</taxon>
        <taxon>PX clade</taxon>
        <taxon>Phaeophyceae</taxon>
        <taxon>Ectocarpales</taxon>
        <taxon>Ectocarpaceae</taxon>
        <taxon>Ectocarpus</taxon>
    </lineage>
</organism>
<gene>
    <name evidence="9" type="ORF">Esi_0116_0034</name>
</gene>
<keyword evidence="10" id="KW-1185">Reference proteome</keyword>
<dbReference type="Pfam" id="PF04080">
    <property type="entry name" value="Per1"/>
    <property type="match status" value="1"/>
</dbReference>
<feature type="transmembrane region" description="Helical" evidence="7">
    <location>
        <begin position="448"/>
        <end position="467"/>
    </location>
</feature>
<evidence type="ECO:0000256" key="5">
    <source>
        <dbReference type="ARBA" id="ARBA00022989"/>
    </source>
</evidence>
<proteinExistence type="inferred from homology"/>
<dbReference type="PANTHER" id="PTHR13148">
    <property type="entry name" value="PER1-RELATED"/>
    <property type="match status" value="1"/>
</dbReference>
<keyword evidence="4 7" id="KW-0732">Signal</keyword>
<evidence type="ECO:0000256" key="1">
    <source>
        <dbReference type="ARBA" id="ARBA00004127"/>
    </source>
</evidence>
<accession>D8LDA6</accession>
<feature type="transmembrane region" description="Helical" evidence="7">
    <location>
        <begin position="360"/>
        <end position="382"/>
    </location>
</feature>
<keyword evidence="3 7" id="KW-0812">Transmembrane</keyword>
<feature type="transmembrane region" description="Helical" evidence="7">
    <location>
        <begin position="328"/>
        <end position="348"/>
    </location>
</feature>
<evidence type="ECO:0000256" key="7">
    <source>
        <dbReference type="RuleBase" id="RU365066"/>
    </source>
</evidence>
<evidence type="ECO:0000256" key="4">
    <source>
        <dbReference type="ARBA" id="ARBA00022729"/>
    </source>
</evidence>
<dbReference type="GO" id="GO:0016788">
    <property type="term" value="F:hydrolase activity, acting on ester bonds"/>
    <property type="evidence" value="ECO:0007669"/>
    <property type="project" value="TreeGrafter"/>
</dbReference>
<dbReference type="GO" id="GO:0000139">
    <property type="term" value="C:Golgi membrane"/>
    <property type="evidence" value="ECO:0007669"/>
    <property type="project" value="UniProtKB-SubCell"/>
</dbReference>
<dbReference type="AlphaFoldDB" id="D8LDA6"/>
<protein>
    <recommendedName>
        <fullName evidence="7">Post-GPI attachment to proteins factor 3</fullName>
    </recommendedName>
</protein>
<feature type="chain" id="PRO_5003117042" description="Post-GPI attachment to proteins factor 3" evidence="7">
    <location>
        <begin position="21"/>
        <end position="481"/>
    </location>
</feature>
<comment type="similarity">
    <text evidence="7">Belongs to the PGAP3 family.</text>
</comment>
<keyword evidence="6 7" id="KW-0472">Membrane</keyword>
<evidence type="ECO:0000256" key="8">
    <source>
        <dbReference type="SAM" id="MobiDB-lite"/>
    </source>
</evidence>
<name>D8LDA6_ECTSI</name>
<dbReference type="GO" id="GO:0005789">
    <property type="term" value="C:endoplasmic reticulum membrane"/>
    <property type="evidence" value="ECO:0007669"/>
    <property type="project" value="TreeGrafter"/>
</dbReference>
<dbReference type="eggNOG" id="KOG2970">
    <property type="taxonomic scope" value="Eukaryota"/>
</dbReference>
<comment type="caution">
    <text evidence="7">Lacks conserved residue(s) required for the propagation of feature annotation.</text>
</comment>
<reference evidence="9 10" key="1">
    <citation type="journal article" date="2010" name="Nature">
        <title>The Ectocarpus genome and the independent evolution of multicellularity in brown algae.</title>
        <authorList>
            <person name="Cock J.M."/>
            <person name="Sterck L."/>
            <person name="Rouze P."/>
            <person name="Scornet D."/>
            <person name="Allen A.E."/>
            <person name="Amoutzias G."/>
            <person name="Anthouard V."/>
            <person name="Artiguenave F."/>
            <person name="Aury J.M."/>
            <person name="Badger J.H."/>
            <person name="Beszteri B."/>
            <person name="Billiau K."/>
            <person name="Bonnet E."/>
            <person name="Bothwell J.H."/>
            <person name="Bowler C."/>
            <person name="Boyen C."/>
            <person name="Brownlee C."/>
            <person name="Carrano C.J."/>
            <person name="Charrier B."/>
            <person name="Cho G.Y."/>
            <person name="Coelho S.M."/>
            <person name="Collen J."/>
            <person name="Corre E."/>
            <person name="Da Silva C."/>
            <person name="Delage L."/>
            <person name="Delaroque N."/>
            <person name="Dittami S.M."/>
            <person name="Doulbeau S."/>
            <person name="Elias M."/>
            <person name="Farnham G."/>
            <person name="Gachon C.M."/>
            <person name="Gschloessl B."/>
            <person name="Heesch S."/>
            <person name="Jabbari K."/>
            <person name="Jubin C."/>
            <person name="Kawai H."/>
            <person name="Kimura K."/>
            <person name="Kloareg B."/>
            <person name="Kupper F.C."/>
            <person name="Lang D."/>
            <person name="Le Bail A."/>
            <person name="Leblanc C."/>
            <person name="Lerouge P."/>
            <person name="Lohr M."/>
            <person name="Lopez P.J."/>
            <person name="Martens C."/>
            <person name="Maumus F."/>
            <person name="Michel G."/>
            <person name="Miranda-Saavedra D."/>
            <person name="Morales J."/>
            <person name="Moreau H."/>
            <person name="Motomura T."/>
            <person name="Nagasato C."/>
            <person name="Napoli C.A."/>
            <person name="Nelson D.R."/>
            <person name="Nyvall-Collen P."/>
            <person name="Peters A.F."/>
            <person name="Pommier C."/>
            <person name="Potin P."/>
            <person name="Poulain J."/>
            <person name="Quesneville H."/>
            <person name="Read B."/>
            <person name="Rensing S.A."/>
            <person name="Ritter A."/>
            <person name="Rousvoal S."/>
            <person name="Samanta M."/>
            <person name="Samson G."/>
            <person name="Schroeder D.C."/>
            <person name="Segurens B."/>
            <person name="Strittmatter M."/>
            <person name="Tonon T."/>
            <person name="Tregear J.W."/>
            <person name="Valentin K."/>
            <person name="von Dassow P."/>
            <person name="Yamagishi T."/>
            <person name="Van de Peer Y."/>
            <person name="Wincker P."/>
        </authorList>
    </citation>
    <scope>NUCLEOTIDE SEQUENCE [LARGE SCALE GENOMIC DNA]</scope>
    <source>
        <strain evidence="10">Ec32 / CCAP1310/4</strain>
    </source>
</reference>
<dbReference type="InterPro" id="IPR007217">
    <property type="entry name" value="Per1-like"/>
</dbReference>
<feature type="compositionally biased region" description="Basic and acidic residues" evidence="8">
    <location>
        <begin position="107"/>
        <end position="130"/>
    </location>
</feature>
<dbReference type="OrthoDB" id="419770at2759"/>
<keyword evidence="5 7" id="KW-1133">Transmembrane helix</keyword>
<comment type="subcellular location">
    <subcellularLocation>
        <location evidence="1">Endomembrane system</location>
        <topology evidence="1">Multi-pass membrane protein</topology>
    </subcellularLocation>
    <subcellularLocation>
        <location evidence="7">Golgi apparatus membrane</location>
        <topology evidence="7">Multi-pass membrane protein</topology>
    </subcellularLocation>
</comment>
<keyword evidence="7" id="KW-0333">Golgi apparatus</keyword>
<dbReference type="Proteomes" id="UP000002630">
    <property type="component" value="Unassembled WGS sequence"/>
</dbReference>
<sequence>MAPFSHVWFSWAALVAVGDASFGDRSWLYIDCLDNCVDKLCGIKYVREDQDPELKSSEVARRDRLRRRLDEHLTQLQTLQQQQKEEQQQRSGPTTAAEKTGASGLRRRLEEGAGEASREGRGTAHRDHLPQRQPPAGSGAAAVGFGNGSGSGGDGAEEGVGALGGGAEWADGGRRALSAVQDATGGEGKAGAVGGSSAASVAVVDRYVHNPPWHLRVMGWDCESECKHTCMNLHVESRLAAGGDIWQYYGKWPFRRVWGIQELFSSLFSAGNGLPHLYHLLLSPGQYNPPGNYMRFWLTVYPWVGMNTWLWSAVFHARDVPWTEAADYFFALMNIFFVVWVAFVRLAGPPRNRSHRLRKLVPTVGVSMAVYYLLHISYMTFFTFDYGYNMRVALLAGVAHTALWLRYQYLIRDRPYARRGAVVIILLNAAILLEVNDFPPLFRLLDAHAIWHFATIPLMFHWYHFVIQDARHEVTLSTKET</sequence>
<dbReference type="InParanoid" id="D8LDA6"/>
<evidence type="ECO:0000256" key="3">
    <source>
        <dbReference type="ARBA" id="ARBA00022692"/>
    </source>
</evidence>
<dbReference type="EMBL" id="FN649760">
    <property type="protein sequence ID" value="CBN80164.1"/>
    <property type="molecule type" value="Genomic_DNA"/>
</dbReference>
<dbReference type="PANTHER" id="PTHR13148:SF0">
    <property type="entry name" value="POST-GPI ATTACHMENT TO PROTEINS FACTOR 3"/>
    <property type="match status" value="1"/>
</dbReference>
<evidence type="ECO:0000313" key="9">
    <source>
        <dbReference type="EMBL" id="CBN80164.1"/>
    </source>
</evidence>